<evidence type="ECO:0000256" key="2">
    <source>
        <dbReference type="ARBA" id="ARBA00005417"/>
    </source>
</evidence>
<evidence type="ECO:0000256" key="8">
    <source>
        <dbReference type="ARBA" id="ARBA00023136"/>
    </source>
</evidence>
<dbReference type="PANTHER" id="PTHR43553">
    <property type="entry name" value="HEAVY METAL TRANSPORTER"/>
    <property type="match status" value="1"/>
</dbReference>
<dbReference type="STRING" id="156976.AK829_04895"/>
<dbReference type="RefSeq" id="WP_052204766.1">
    <property type="nucleotide sequence ID" value="NZ_CP012342.1"/>
</dbReference>
<dbReference type="PANTHER" id="PTHR43553:SF27">
    <property type="entry name" value="ENERGY-COUPLING FACTOR TRANSPORTER ATP-BINDING PROTEIN ECFA2"/>
    <property type="match status" value="1"/>
</dbReference>
<evidence type="ECO:0000259" key="9">
    <source>
        <dbReference type="PROSITE" id="PS50893"/>
    </source>
</evidence>
<dbReference type="GO" id="GO:0016887">
    <property type="term" value="F:ATP hydrolysis activity"/>
    <property type="evidence" value="ECO:0007669"/>
    <property type="project" value="InterPro"/>
</dbReference>
<dbReference type="InterPro" id="IPR050095">
    <property type="entry name" value="ECF_ABC_transporter_ATP-bd"/>
</dbReference>
<evidence type="ECO:0000256" key="1">
    <source>
        <dbReference type="ARBA" id="ARBA00004202"/>
    </source>
</evidence>
<dbReference type="KEGG" id="crie:AK829_04895"/>
<keyword evidence="3" id="KW-0813">Transport</keyword>
<evidence type="ECO:0000256" key="5">
    <source>
        <dbReference type="ARBA" id="ARBA00022741"/>
    </source>
</evidence>
<dbReference type="PATRIC" id="fig|156976.3.peg.972"/>
<dbReference type="CDD" id="cd03225">
    <property type="entry name" value="ABC_cobalt_CbiO_domain1"/>
    <property type="match status" value="1"/>
</dbReference>
<dbReference type="Pfam" id="PF00005">
    <property type="entry name" value="ABC_tran"/>
    <property type="match status" value="2"/>
</dbReference>
<dbReference type="GO" id="GO:0043190">
    <property type="term" value="C:ATP-binding cassette (ABC) transporter complex"/>
    <property type="evidence" value="ECO:0007669"/>
    <property type="project" value="TreeGrafter"/>
</dbReference>
<feature type="domain" description="ABC transporter" evidence="9">
    <location>
        <begin position="1"/>
        <end position="204"/>
    </location>
</feature>
<dbReference type="InterPro" id="IPR015856">
    <property type="entry name" value="ABC_transpr_CbiO/EcfA_su"/>
</dbReference>
<dbReference type="InterPro" id="IPR003593">
    <property type="entry name" value="AAA+_ATPase"/>
</dbReference>
<keyword evidence="7" id="KW-1278">Translocase</keyword>
<evidence type="ECO:0000313" key="11">
    <source>
        <dbReference type="Proteomes" id="UP000060016"/>
    </source>
</evidence>
<evidence type="ECO:0000313" key="10">
    <source>
        <dbReference type="EMBL" id="AKV58620.1"/>
    </source>
</evidence>
<keyword evidence="8" id="KW-0472">Membrane</keyword>
<dbReference type="PROSITE" id="PS50893">
    <property type="entry name" value="ABC_TRANSPORTER_2"/>
    <property type="match status" value="1"/>
</dbReference>
<keyword evidence="6" id="KW-0067">ATP-binding</keyword>
<dbReference type="GO" id="GO:0042626">
    <property type="term" value="F:ATPase-coupled transmembrane transporter activity"/>
    <property type="evidence" value="ECO:0007669"/>
    <property type="project" value="TreeGrafter"/>
</dbReference>
<dbReference type="InterPro" id="IPR027417">
    <property type="entry name" value="P-loop_NTPase"/>
</dbReference>
<keyword evidence="4" id="KW-1003">Cell membrane</keyword>
<organism evidence="10 11">
    <name type="scientific">Corynebacterium riegelii</name>
    <dbReference type="NCBI Taxonomy" id="156976"/>
    <lineage>
        <taxon>Bacteria</taxon>
        <taxon>Bacillati</taxon>
        <taxon>Actinomycetota</taxon>
        <taxon>Actinomycetes</taxon>
        <taxon>Mycobacteriales</taxon>
        <taxon>Corynebacteriaceae</taxon>
        <taxon>Corynebacterium</taxon>
    </lineage>
</organism>
<dbReference type="SMART" id="SM00382">
    <property type="entry name" value="AAA"/>
    <property type="match status" value="2"/>
</dbReference>
<dbReference type="EMBL" id="CP012342">
    <property type="protein sequence ID" value="AKV58620.1"/>
    <property type="molecule type" value="Genomic_DNA"/>
</dbReference>
<comment type="subcellular location">
    <subcellularLocation>
        <location evidence="1">Cell membrane</location>
        <topology evidence="1">Peripheral membrane protein</topology>
    </subcellularLocation>
</comment>
<protein>
    <recommendedName>
        <fullName evidence="9">ABC transporter domain-containing protein</fullName>
    </recommendedName>
</protein>
<dbReference type="SUPFAM" id="SSF52540">
    <property type="entry name" value="P-loop containing nucleoside triphosphate hydrolases"/>
    <property type="match status" value="2"/>
</dbReference>
<dbReference type="Proteomes" id="UP000060016">
    <property type="component" value="Chromosome"/>
</dbReference>
<keyword evidence="11" id="KW-1185">Reference proteome</keyword>
<reference evidence="10 11" key="1">
    <citation type="submission" date="2015-08" db="EMBL/GenBank/DDBJ databases">
        <authorList>
            <person name="Babu N.S."/>
            <person name="Beckwith C.J."/>
            <person name="Beseler K.G."/>
            <person name="Brison A."/>
            <person name="Carone J.V."/>
            <person name="Caskin T.P."/>
            <person name="Diamond M."/>
            <person name="Durham M.E."/>
            <person name="Foxe J.M."/>
            <person name="Go M."/>
            <person name="Henderson B.A."/>
            <person name="Jones I.B."/>
            <person name="McGettigan J.A."/>
            <person name="Micheletti S.J."/>
            <person name="Nasrallah M.E."/>
            <person name="Ortiz D."/>
            <person name="Piller C.R."/>
            <person name="Privatt S.R."/>
            <person name="Schneider S.L."/>
            <person name="Sharp S."/>
            <person name="Smith T.C."/>
            <person name="Stanton J.D."/>
            <person name="Ullery H.E."/>
            <person name="Wilson R.J."/>
            <person name="Serrano M.G."/>
            <person name="Buck G."/>
            <person name="Lee V."/>
            <person name="Wang Y."/>
            <person name="Carvalho R."/>
            <person name="Voegtly L."/>
            <person name="Shi R."/>
            <person name="Duckworth R."/>
            <person name="Johnson A."/>
            <person name="Loviza R."/>
            <person name="Walstead R."/>
            <person name="Shah Z."/>
            <person name="Kiflezghi M."/>
            <person name="Wade K."/>
            <person name="Ball S.L."/>
            <person name="Bradley K.W."/>
            <person name="Asai D.J."/>
            <person name="Bowman C.A."/>
            <person name="Russell D.A."/>
            <person name="Pope W.H."/>
            <person name="Jacobs-Sera D."/>
            <person name="Hendrix R.W."/>
            <person name="Hatfull G.F."/>
        </authorList>
    </citation>
    <scope>NUCLEOTIDE SEQUENCE [LARGE SCALE GENOMIC DNA]</scope>
    <source>
        <strain evidence="10 11">PUDD_83A45</strain>
    </source>
</reference>
<evidence type="ECO:0000256" key="3">
    <source>
        <dbReference type="ARBA" id="ARBA00022448"/>
    </source>
</evidence>
<accession>A0A0K1RB22</accession>
<dbReference type="InterPro" id="IPR003439">
    <property type="entry name" value="ABC_transporter-like_ATP-bd"/>
</dbReference>
<evidence type="ECO:0000256" key="7">
    <source>
        <dbReference type="ARBA" id="ARBA00022967"/>
    </source>
</evidence>
<sequence length="389" mass="41519">MDLTALKQALSTQKQVVVTGASGSGLSTLANQIHDTWPNAAVVGQDPIAHLTFLRDTVAEEVAIGLEQRGVPREQMQRRVSDMLARADLTELAERNPAKLSGGQTRRLAIACVAIIEPEILVLDDPFAGLDPDSATRIQSLLDSLSSRIVVLTSRGQGHFLLIDATLNPPTAPTPITLPEPVVPAGLPALELGEVAATRGQRPRKWWQFRADTTPVFTAGPVALAPRPGEVVWLRGANGAGKTTLLRAFAGLDDNPGIANTHGVTVSLALQRAADQIAEVTTAGFINSPDALARLADLGVTLDPEEHPLDLPAAHLRLAQLSQVFAQDRQLVLLDEPDVGLDNTCRSIAHRLIAEALTNGQAVIMTCHDETFAAEVGDYATLQELWLRA</sequence>
<keyword evidence="5" id="KW-0547">Nucleotide-binding</keyword>
<dbReference type="GO" id="GO:0005524">
    <property type="term" value="F:ATP binding"/>
    <property type="evidence" value="ECO:0007669"/>
    <property type="project" value="UniProtKB-KW"/>
</dbReference>
<dbReference type="AlphaFoldDB" id="A0A0K1RB22"/>
<comment type="similarity">
    <text evidence="2">Belongs to the ABC transporter superfamily.</text>
</comment>
<dbReference type="Gene3D" id="3.40.50.300">
    <property type="entry name" value="P-loop containing nucleotide triphosphate hydrolases"/>
    <property type="match status" value="3"/>
</dbReference>
<evidence type="ECO:0000256" key="4">
    <source>
        <dbReference type="ARBA" id="ARBA00022475"/>
    </source>
</evidence>
<name>A0A0K1RB22_9CORY</name>
<proteinExistence type="inferred from homology"/>
<evidence type="ECO:0000256" key="6">
    <source>
        <dbReference type="ARBA" id="ARBA00022840"/>
    </source>
</evidence>
<gene>
    <name evidence="10" type="ORF">AK829_04895</name>
</gene>